<dbReference type="SMART" id="SM01257">
    <property type="entry name" value="KRAP_IP3R_bind"/>
    <property type="match status" value="1"/>
</dbReference>
<dbReference type="InterPro" id="IPR029325">
    <property type="entry name" value="ITPR-bd"/>
</dbReference>
<name>A0A210QRI1_MIZYE</name>
<dbReference type="Pfam" id="PF14722">
    <property type="entry name" value="KRAP_IP3R_bind"/>
    <property type="match status" value="1"/>
</dbReference>
<feature type="region of interest" description="Disordered" evidence="1">
    <location>
        <begin position="364"/>
        <end position="405"/>
    </location>
</feature>
<protein>
    <submittedName>
        <fullName evidence="3">Sperm-specific antigen 2</fullName>
    </submittedName>
</protein>
<gene>
    <name evidence="3" type="ORF">KP79_PYT24672</name>
</gene>
<keyword evidence="4" id="KW-1185">Reference proteome</keyword>
<comment type="caution">
    <text evidence="3">The sequence shown here is derived from an EMBL/GenBank/DDBJ whole genome shotgun (WGS) entry which is preliminary data.</text>
</comment>
<dbReference type="InterPro" id="IPR043444">
    <property type="entry name" value="TESPA1-like"/>
</dbReference>
<reference evidence="3 4" key="1">
    <citation type="journal article" date="2017" name="Nat. Ecol. Evol.">
        <title>Scallop genome provides insights into evolution of bilaterian karyotype and development.</title>
        <authorList>
            <person name="Wang S."/>
            <person name="Zhang J."/>
            <person name="Jiao W."/>
            <person name="Li J."/>
            <person name="Xun X."/>
            <person name="Sun Y."/>
            <person name="Guo X."/>
            <person name="Huan P."/>
            <person name="Dong B."/>
            <person name="Zhang L."/>
            <person name="Hu X."/>
            <person name="Sun X."/>
            <person name="Wang J."/>
            <person name="Zhao C."/>
            <person name="Wang Y."/>
            <person name="Wang D."/>
            <person name="Huang X."/>
            <person name="Wang R."/>
            <person name="Lv J."/>
            <person name="Li Y."/>
            <person name="Zhang Z."/>
            <person name="Liu B."/>
            <person name="Lu W."/>
            <person name="Hui Y."/>
            <person name="Liang J."/>
            <person name="Zhou Z."/>
            <person name="Hou R."/>
            <person name="Li X."/>
            <person name="Liu Y."/>
            <person name="Li H."/>
            <person name="Ning X."/>
            <person name="Lin Y."/>
            <person name="Zhao L."/>
            <person name="Xing Q."/>
            <person name="Dou J."/>
            <person name="Li Y."/>
            <person name="Mao J."/>
            <person name="Guo H."/>
            <person name="Dou H."/>
            <person name="Li T."/>
            <person name="Mu C."/>
            <person name="Jiang W."/>
            <person name="Fu Q."/>
            <person name="Fu X."/>
            <person name="Miao Y."/>
            <person name="Liu J."/>
            <person name="Yu Q."/>
            <person name="Li R."/>
            <person name="Liao H."/>
            <person name="Li X."/>
            <person name="Kong Y."/>
            <person name="Jiang Z."/>
            <person name="Chourrout D."/>
            <person name="Li R."/>
            <person name="Bao Z."/>
        </authorList>
    </citation>
    <scope>NUCLEOTIDE SEQUENCE [LARGE SCALE GENOMIC DNA]</scope>
    <source>
        <strain evidence="3 4">PY_sf001</strain>
    </source>
</reference>
<dbReference type="GO" id="GO:0005102">
    <property type="term" value="F:signaling receptor binding"/>
    <property type="evidence" value="ECO:0007669"/>
    <property type="project" value="InterPro"/>
</dbReference>
<sequence>MSTTADVSCPNGIEDSYRFELMVNDTSQQNVSNNDASSCRPLQVQHSNVREVCVTIETQESLHTSNPEELQHCDTMPGLIRSQTDAEVDYGGTPSIVVQDDDIPIVNMDQRSGEVMEDNSMNEEDIPMGSEAKSFDQKEHERNFVTVLPPVMDKRLQWLLDAPQNLSFNSDLSQNTTTSMSSDISLDMLLNDRNEDPEDILMGLGFGDSVEIEDNIQRIPERFLNEPSELDGIDISGLIRENPELSSLFQSYIDSQNSSADLSVQGLNSSGTTDRSPHMSNTFCSVMNSMKFLHALQSPSRMTSNYDVENDGVHSILNAENRDFLANQGFYYSKSVTSTSSPKPTTTSAHKLFKSWSMDATERRKAFGKTRRSQHRSLSDLKEEADELTSPKAENRTGTQSFDSFGNFTSVETSTDSFDSVDSGHLGHGRRDLMAPCGVGNNGRRGSGFILPVPLPMAEDRAITNLRKQEMEIITSFPDVDGDYLVTPPLSTQSSLEHTLTAKQLHKLSTKSSTCTLLGDTDTEPISDDLTSFEVTNQDSENTFIDNENLEPTKDSDLSRSQVKFKDYDTVASHTSPVTSEDLVMADLGPSRPKSKNMDMNAIKDVLTVYFTSNALKEKTDEVSTPVTGEEEVEPVFVCDRGQQTDKLTGKRTENRQDNRTAIKVVDGSRQTCDEGTDPRANLEVLGRMESVQSDSSGFAEVDHIDMKEKVSNMGSSAESDQTNQSSATVLHDVPDRPHSPSFWSTNATPRQVFVIPSHKKALRKDASISTDDTFISPDSTLGFEKSPTVLQDQCDSGNETLSDRSVLLTIELPREWIKSGQLSGAGTEKGVISLSYQDNGSQLSPNMDTVGPDMNGSYGSIYSSASVNPLESTPFKRPVRPEWASTPNQPERQHSYLAHQHSITTKHRSRLSKISSSDESLYMPYKREFDSDTDCKRHFDSDRERHCRFADLNHSVNTSLDGSISSGTDESIEYIKLKQLVNKPVTFQQETRGSVPATKYQPKHPIKTWPSIQQRLLLQEETQLVQYALHRYKLELNILETTFLVNKQLAWDELTPDEKTELDELQHLWTEVRKEVTAMEQYLANRMAATQVGNDRFQPLLVLEVVHKMVNLLREQMYQQEIYKSKMELELDPPFQPTQQVPWWPEVSQMLWDIKQKVSEPPAMSNASSLASGSMQDLRQIIREEVQQECRDNQLWLHRELEAKEKELCQLRKEVMSHNIKEGQTKVKKYYESIV</sequence>
<organism evidence="3 4">
    <name type="scientific">Mizuhopecten yessoensis</name>
    <name type="common">Japanese scallop</name>
    <name type="synonym">Patinopecten yessoensis</name>
    <dbReference type="NCBI Taxonomy" id="6573"/>
    <lineage>
        <taxon>Eukaryota</taxon>
        <taxon>Metazoa</taxon>
        <taxon>Spiralia</taxon>
        <taxon>Lophotrochozoa</taxon>
        <taxon>Mollusca</taxon>
        <taxon>Bivalvia</taxon>
        <taxon>Autobranchia</taxon>
        <taxon>Pteriomorphia</taxon>
        <taxon>Pectinida</taxon>
        <taxon>Pectinoidea</taxon>
        <taxon>Pectinidae</taxon>
        <taxon>Mizuhopecten</taxon>
    </lineage>
</organism>
<evidence type="ECO:0000313" key="3">
    <source>
        <dbReference type="EMBL" id="OWF51319.1"/>
    </source>
</evidence>
<feature type="compositionally biased region" description="Basic residues" evidence="1">
    <location>
        <begin position="366"/>
        <end position="375"/>
    </location>
</feature>
<accession>A0A210QRI1</accession>
<feature type="region of interest" description="Disordered" evidence="1">
    <location>
        <begin position="870"/>
        <end position="894"/>
    </location>
</feature>
<dbReference type="Proteomes" id="UP000242188">
    <property type="component" value="Unassembled WGS sequence"/>
</dbReference>
<dbReference type="AlphaFoldDB" id="A0A210QRI1"/>
<evidence type="ECO:0000259" key="2">
    <source>
        <dbReference type="SMART" id="SM01257"/>
    </source>
</evidence>
<feature type="compositionally biased region" description="Polar residues" evidence="1">
    <location>
        <begin position="396"/>
        <end position="405"/>
    </location>
</feature>
<feature type="domain" description="ITPR-interacting" evidence="2">
    <location>
        <begin position="164"/>
        <end position="301"/>
    </location>
</feature>
<dbReference type="EMBL" id="NEDP02002292">
    <property type="protein sequence ID" value="OWF51319.1"/>
    <property type="molecule type" value="Genomic_DNA"/>
</dbReference>
<dbReference type="PANTHER" id="PTHR17469:SF15">
    <property type="entry name" value="ITPR-INTERACTING DOMAIN-CONTAINING PROTEIN"/>
    <property type="match status" value="1"/>
</dbReference>
<dbReference type="OrthoDB" id="6088188at2759"/>
<evidence type="ECO:0000256" key="1">
    <source>
        <dbReference type="SAM" id="MobiDB-lite"/>
    </source>
</evidence>
<dbReference type="PANTHER" id="PTHR17469">
    <property type="entry name" value="SPERM SPECIFIC ANTIGEN 2-RELATED"/>
    <property type="match status" value="1"/>
</dbReference>
<evidence type="ECO:0000313" key="4">
    <source>
        <dbReference type="Proteomes" id="UP000242188"/>
    </source>
</evidence>
<proteinExistence type="predicted"/>